<dbReference type="VEuPathDB" id="VectorBase:CPIJ000056"/>
<dbReference type="Gene3D" id="2.60.40.1520">
    <property type="entry name" value="Hemocyanin, C-terminal domain"/>
    <property type="match status" value="2"/>
</dbReference>
<dbReference type="InterPro" id="IPR005204">
    <property type="entry name" value="Hemocyanin_N"/>
</dbReference>
<dbReference type="SUPFAM" id="SSF81296">
    <property type="entry name" value="E set domains"/>
    <property type="match status" value="1"/>
</dbReference>
<dbReference type="InterPro" id="IPR013788">
    <property type="entry name" value="Hemocyanin/hexamerin"/>
</dbReference>
<reference evidence="6" key="1">
    <citation type="submission" date="2007-03" db="EMBL/GenBank/DDBJ databases">
        <title>Annotation of Culex pipiens quinquefasciatus.</title>
        <authorList>
            <consortium name="The Broad Institute Genome Sequencing Platform"/>
            <person name="Atkinson P.W."/>
            <person name="Hemingway J."/>
            <person name="Christensen B.M."/>
            <person name="Higgs S."/>
            <person name="Kodira C."/>
            <person name="Hannick L."/>
            <person name="Megy K."/>
            <person name="O'Leary S."/>
            <person name="Pearson M."/>
            <person name="Haas B.J."/>
            <person name="Mauceli E."/>
            <person name="Wortman J.R."/>
            <person name="Lee N.H."/>
            <person name="Guigo R."/>
            <person name="Stanke M."/>
            <person name="Alvarado L."/>
            <person name="Amedeo P."/>
            <person name="Antoine C.H."/>
            <person name="Arensburger P."/>
            <person name="Bidwell S.L."/>
            <person name="Crawford M."/>
            <person name="Camaro F."/>
            <person name="Devon K."/>
            <person name="Engels R."/>
            <person name="Hammond M."/>
            <person name="Howarth C."/>
            <person name="Koehrsen M."/>
            <person name="Lawson D."/>
            <person name="Montgomery P."/>
            <person name="Nene V."/>
            <person name="Nusbaum C."/>
            <person name="Puiu D."/>
            <person name="Romero-Severson J."/>
            <person name="Severson D.W."/>
            <person name="Shumway M."/>
            <person name="Sisk P."/>
            <person name="Stolte C."/>
            <person name="Zeng Q."/>
            <person name="Eisenstadt E."/>
            <person name="Fraser-Liggett C."/>
            <person name="Strausberg R."/>
            <person name="Galagan J."/>
            <person name="Birren B."/>
            <person name="Collins F.H."/>
        </authorList>
    </citation>
    <scope>NUCLEOTIDE SEQUENCE [LARGE SCALE GENOMIC DNA]</scope>
    <source>
        <strain evidence="6">JHB</strain>
    </source>
</reference>
<dbReference type="eggNOG" id="ENOG502QR98">
    <property type="taxonomic scope" value="Eukaryota"/>
</dbReference>
<dbReference type="KEGG" id="cqu:CpipJ_CPIJ000056"/>
<evidence type="ECO:0000259" key="3">
    <source>
        <dbReference type="Pfam" id="PF00372"/>
    </source>
</evidence>
<dbReference type="GO" id="GO:0005615">
    <property type="term" value="C:extracellular space"/>
    <property type="evidence" value="ECO:0007669"/>
    <property type="project" value="UniProtKB-ARBA"/>
</dbReference>
<dbReference type="Pfam" id="PF03722">
    <property type="entry name" value="Hemocyanin_N"/>
    <property type="match status" value="1"/>
</dbReference>
<keyword evidence="8" id="KW-1185">Reference proteome</keyword>
<protein>
    <submittedName>
        <fullName evidence="6">Larval serum protein 1 beta chain</fullName>
    </submittedName>
</protein>
<dbReference type="AlphaFoldDB" id="B0VZ41"/>
<feature type="domain" description="Hemocyanin middle" evidence="3">
    <location>
        <begin position="160"/>
        <end position="415"/>
    </location>
</feature>
<dbReference type="Gene3D" id="1.20.1370.10">
    <property type="entry name" value="Hemocyanin, N-terminal domain"/>
    <property type="match status" value="1"/>
</dbReference>
<dbReference type="InterPro" id="IPR036697">
    <property type="entry name" value="Hemocyanin_N_sf"/>
</dbReference>
<dbReference type="InParanoid" id="B0VZ41"/>
<dbReference type="HOGENOM" id="CLU_012213_1_0_1"/>
<dbReference type="STRING" id="7176.B0VZ41"/>
<feature type="chain" id="PRO_5011407218" evidence="2">
    <location>
        <begin position="19"/>
        <end position="648"/>
    </location>
</feature>
<dbReference type="Pfam" id="PF00372">
    <property type="entry name" value="Hemocyanin_M"/>
    <property type="match status" value="1"/>
</dbReference>
<evidence type="ECO:0000313" key="6">
    <source>
        <dbReference type="EMBL" id="EDS25679.1"/>
    </source>
</evidence>
<name>B0VZ41_CULQU</name>
<dbReference type="InterPro" id="IPR037020">
    <property type="entry name" value="Hemocyanin_C_sf"/>
</dbReference>
<dbReference type="Gene3D" id="1.10.1280.10">
    <property type="entry name" value="Di-copper center containing domain from catechol oxidase"/>
    <property type="match status" value="1"/>
</dbReference>
<evidence type="ECO:0000259" key="5">
    <source>
        <dbReference type="Pfam" id="PF03723"/>
    </source>
</evidence>
<evidence type="ECO:0000256" key="2">
    <source>
        <dbReference type="SAM" id="SignalP"/>
    </source>
</evidence>
<dbReference type="EMBL" id="DS231813">
    <property type="protein sequence ID" value="EDS25679.1"/>
    <property type="molecule type" value="Genomic_DNA"/>
</dbReference>
<evidence type="ECO:0000313" key="8">
    <source>
        <dbReference type="Proteomes" id="UP000002320"/>
    </source>
</evidence>
<dbReference type="InterPro" id="IPR000896">
    <property type="entry name" value="Hemocyanin/hexamerin_mid_dom"/>
</dbReference>
<dbReference type="Pfam" id="PF03723">
    <property type="entry name" value="Hemocyanin_C"/>
    <property type="match status" value="2"/>
</dbReference>
<dbReference type="SUPFAM" id="SSF48056">
    <property type="entry name" value="Di-copper centre-containing domain"/>
    <property type="match status" value="1"/>
</dbReference>
<accession>B0VZ41</accession>
<dbReference type="PRINTS" id="PR00187">
    <property type="entry name" value="HAEMOCYANIN"/>
</dbReference>
<dbReference type="PANTHER" id="PTHR11511">
    <property type="entry name" value="LARVAL STORAGE PROTEIN/PHENOLOXIDASE"/>
    <property type="match status" value="1"/>
</dbReference>
<dbReference type="VEuPathDB" id="VectorBase:CQUJHB017959"/>
<evidence type="ECO:0000259" key="4">
    <source>
        <dbReference type="Pfam" id="PF03722"/>
    </source>
</evidence>
<keyword evidence="2" id="KW-0732">Signal</keyword>
<feature type="signal peptide" evidence="2">
    <location>
        <begin position="1"/>
        <end position="18"/>
    </location>
</feature>
<dbReference type="InterPro" id="IPR005203">
    <property type="entry name" value="Hemocyanin_C"/>
</dbReference>
<feature type="domain" description="Hemocyanin C-terminal" evidence="5">
    <location>
        <begin position="425"/>
        <end position="512"/>
    </location>
</feature>
<organism>
    <name type="scientific">Culex quinquefasciatus</name>
    <name type="common">Southern house mosquito</name>
    <name type="synonym">Culex pungens</name>
    <dbReference type="NCBI Taxonomy" id="7176"/>
    <lineage>
        <taxon>Eukaryota</taxon>
        <taxon>Metazoa</taxon>
        <taxon>Ecdysozoa</taxon>
        <taxon>Arthropoda</taxon>
        <taxon>Hexapoda</taxon>
        <taxon>Insecta</taxon>
        <taxon>Pterygota</taxon>
        <taxon>Neoptera</taxon>
        <taxon>Endopterygota</taxon>
        <taxon>Diptera</taxon>
        <taxon>Nematocera</taxon>
        <taxon>Culicoidea</taxon>
        <taxon>Culicidae</taxon>
        <taxon>Culicinae</taxon>
        <taxon>Culicini</taxon>
        <taxon>Culex</taxon>
        <taxon>Culex</taxon>
    </lineage>
</organism>
<dbReference type="PANTHER" id="PTHR11511:SF5">
    <property type="entry name" value="FAT-BODY PROTEIN 1-RELATED"/>
    <property type="match status" value="1"/>
</dbReference>
<sequence>MKWAIAAIAVSLAVVVSGSYTPSLKTDITYADKDFLLKQKFFFEILRNIHLPLQYEEYLPYTKVWVEDKSLYLNYDIVYKFFNFYKLGYLEKGEIFTIYNKFHLKQTYLLFTFLYNCKDWDTLYKNIIWARENVNEGMFIYAVTLTVLHRTDLKGIILPAIYEIYPYYFFNTDMIRSVNYRKMYDPKFGFYGNGKYNVVYSNYTLTYPTEYKDVGLNSFYYYFMMDYPFFLGGDEFGLFKDRRGEMYFYMHQQLLARYNLERFSNFLPKIGTLTWRFPLKFGYFSLLSYWNGIPFKNRDVNYMLRDYDYVKLDWIKDWEFRVRKIIDQGYFLLDDGTKIDLRKWENIDYLGNIIVGNVETMNYGYFGFIETLSRFVLSGVDFETFKTWPTLMMHFETTLRDPVFYSLWDRLLDFYYLFKSYLPYYTFDDLSFKGVVIKDVVIDKLLTYFDFFDADISNVIPMTNVNKFWDLSVIGRTKRLNHKPFTYTLDVMSEFKGKGVVRVFLGPKFDKFLDLEYYRNVKDRTMYTDLYKKIMTSFEGKDKFILDMSEAHCGFPDRLILPKGWPSGLAMQFYFIITPYTTTTTTEGVKDLSFFDKYISCGVGTGLRYFDTLPMGFPFDREIDFTYWYTKNMLFKDVFIYHTDDIKY</sequence>
<dbReference type="InterPro" id="IPR008922">
    <property type="entry name" value="Di-copper_centre_dom_sf"/>
</dbReference>
<keyword evidence="1" id="KW-0758">Storage protein</keyword>
<reference evidence="7" key="2">
    <citation type="submission" date="2021-02" db="UniProtKB">
        <authorList>
            <consortium name="EnsemblMetazoa"/>
        </authorList>
    </citation>
    <scope>IDENTIFICATION</scope>
    <source>
        <strain evidence="7">JHB</strain>
    </source>
</reference>
<feature type="domain" description="Hemocyanin C-terminal" evidence="5">
    <location>
        <begin position="520"/>
        <end position="642"/>
    </location>
</feature>
<dbReference type="GO" id="GO:0097009">
    <property type="term" value="P:energy homeostasis"/>
    <property type="evidence" value="ECO:0007669"/>
    <property type="project" value="UniProtKB-ARBA"/>
</dbReference>
<dbReference type="OMA" id="WENIDYL"/>
<evidence type="ECO:0000256" key="1">
    <source>
        <dbReference type="ARBA" id="ARBA00022761"/>
    </source>
</evidence>
<dbReference type="PROSITE" id="PS00210">
    <property type="entry name" value="HEMOCYANIN_2"/>
    <property type="match status" value="1"/>
</dbReference>
<gene>
    <name evidence="7" type="primary">6030842</name>
    <name evidence="6" type="ORF">CpipJ_CPIJ000056</name>
</gene>
<dbReference type="EnsemblMetazoa" id="CPIJ000056-RA">
    <property type="protein sequence ID" value="CPIJ000056-PA"/>
    <property type="gene ID" value="CPIJ000056"/>
</dbReference>
<proteinExistence type="predicted"/>
<dbReference type="InterPro" id="IPR014756">
    <property type="entry name" value="Ig_E-set"/>
</dbReference>
<dbReference type="SUPFAM" id="SSF48050">
    <property type="entry name" value="Hemocyanin, N-terminal domain"/>
    <property type="match status" value="1"/>
</dbReference>
<dbReference type="GO" id="GO:0045735">
    <property type="term" value="F:nutrient reservoir activity"/>
    <property type="evidence" value="ECO:0007669"/>
    <property type="project" value="UniProtKB-KW"/>
</dbReference>
<dbReference type="Proteomes" id="UP000002320">
    <property type="component" value="Unassembled WGS sequence"/>
</dbReference>
<dbReference type="OrthoDB" id="6371642at2759"/>
<evidence type="ECO:0000313" key="7">
    <source>
        <dbReference type="EnsemblMetazoa" id="CPIJ000056-PA"/>
    </source>
</evidence>
<feature type="domain" description="Hemocyanin N-terminal" evidence="4">
    <location>
        <begin position="35"/>
        <end position="155"/>
    </location>
</feature>